<feature type="transmembrane region" description="Helical" evidence="6">
    <location>
        <begin position="285"/>
        <end position="305"/>
    </location>
</feature>
<keyword evidence="3 6" id="KW-1133">Transmembrane helix</keyword>
<feature type="transmembrane region" description="Helical" evidence="6">
    <location>
        <begin position="169"/>
        <end position="190"/>
    </location>
</feature>
<keyword evidence="1" id="KW-1003">Cell membrane</keyword>
<keyword evidence="8" id="KW-1185">Reference proteome</keyword>
<feature type="transmembrane region" description="Helical" evidence="6">
    <location>
        <begin position="107"/>
        <end position="125"/>
    </location>
</feature>
<feature type="region of interest" description="Disordered" evidence="5">
    <location>
        <begin position="880"/>
        <end position="936"/>
    </location>
</feature>
<dbReference type="Pfam" id="PF03699">
    <property type="entry name" value="UPF0182"/>
    <property type="match status" value="1"/>
</dbReference>
<evidence type="ECO:0000313" key="8">
    <source>
        <dbReference type="Proteomes" id="UP000306409"/>
    </source>
</evidence>
<dbReference type="PANTHER" id="PTHR39344">
    <property type="entry name" value="UPF0182 PROTEIN SLL1060"/>
    <property type="match status" value="1"/>
</dbReference>
<feature type="transmembrane region" description="Helical" evidence="6">
    <location>
        <begin position="202"/>
        <end position="222"/>
    </location>
</feature>
<reference evidence="7 8" key="1">
    <citation type="submission" date="2020-09" db="EMBL/GenBank/DDBJ databases">
        <title>Characterization and genome sequencing of Ruminiclostridium sp. nov. MA18.</title>
        <authorList>
            <person name="Rettenmaier R."/>
            <person name="Kowollik M.-L."/>
            <person name="Liebl W."/>
            <person name="Zverlov V."/>
        </authorList>
    </citation>
    <scope>NUCLEOTIDE SEQUENCE [LARGE SCALE GENOMIC DNA]</scope>
    <source>
        <strain evidence="7 8">MA18</strain>
    </source>
</reference>
<dbReference type="KEGG" id="rher:EHE19_010515"/>
<organism evidence="7 8">
    <name type="scientific">Ruminiclostridium herbifermentans</name>
    <dbReference type="NCBI Taxonomy" id="2488810"/>
    <lineage>
        <taxon>Bacteria</taxon>
        <taxon>Bacillati</taxon>
        <taxon>Bacillota</taxon>
        <taxon>Clostridia</taxon>
        <taxon>Eubacteriales</taxon>
        <taxon>Oscillospiraceae</taxon>
        <taxon>Ruminiclostridium</taxon>
    </lineage>
</organism>
<dbReference type="OrthoDB" id="9763654at2"/>
<keyword evidence="4 6" id="KW-0472">Membrane</keyword>
<dbReference type="InterPro" id="IPR005372">
    <property type="entry name" value="UPF0182"/>
</dbReference>
<protein>
    <submittedName>
        <fullName evidence="7">UPF0182 family protein</fullName>
    </submittedName>
</protein>
<feature type="transmembrane region" description="Helical" evidence="6">
    <location>
        <begin position="61"/>
        <end position="86"/>
    </location>
</feature>
<dbReference type="PANTHER" id="PTHR39344:SF1">
    <property type="entry name" value="UPF0182 PROTEIN SLL1060"/>
    <property type="match status" value="1"/>
</dbReference>
<accession>A0A4V6EPA9</accession>
<feature type="transmembrane region" description="Helical" evidence="6">
    <location>
        <begin position="20"/>
        <end position="41"/>
    </location>
</feature>
<feature type="compositionally biased region" description="Polar residues" evidence="5">
    <location>
        <begin position="909"/>
        <end position="934"/>
    </location>
</feature>
<dbReference type="GO" id="GO:0016020">
    <property type="term" value="C:membrane"/>
    <property type="evidence" value="ECO:0007669"/>
    <property type="project" value="InterPro"/>
</dbReference>
<dbReference type="RefSeq" id="WP_137695976.1">
    <property type="nucleotide sequence ID" value="NZ_CP061336.1"/>
</dbReference>
<dbReference type="AlphaFoldDB" id="A0A4V6EPA9"/>
<feature type="transmembrane region" description="Helical" evidence="6">
    <location>
        <begin position="253"/>
        <end position="273"/>
    </location>
</feature>
<dbReference type="Proteomes" id="UP000306409">
    <property type="component" value="Chromosome"/>
</dbReference>
<proteinExistence type="predicted"/>
<dbReference type="EMBL" id="CP061336">
    <property type="protein sequence ID" value="QNU65373.1"/>
    <property type="molecule type" value="Genomic_DNA"/>
</dbReference>
<keyword evidence="2 6" id="KW-0812">Transmembrane</keyword>
<evidence type="ECO:0000256" key="4">
    <source>
        <dbReference type="ARBA" id="ARBA00023136"/>
    </source>
</evidence>
<name>A0A4V6EPA9_9FIRM</name>
<dbReference type="GO" id="GO:0005576">
    <property type="term" value="C:extracellular region"/>
    <property type="evidence" value="ECO:0007669"/>
    <property type="project" value="TreeGrafter"/>
</dbReference>
<gene>
    <name evidence="7" type="ORF">EHE19_010515</name>
</gene>
<evidence type="ECO:0000313" key="7">
    <source>
        <dbReference type="EMBL" id="QNU65373.1"/>
    </source>
</evidence>
<evidence type="ECO:0000256" key="5">
    <source>
        <dbReference type="SAM" id="MobiDB-lite"/>
    </source>
</evidence>
<evidence type="ECO:0000256" key="3">
    <source>
        <dbReference type="ARBA" id="ARBA00022989"/>
    </source>
</evidence>
<feature type="compositionally biased region" description="Basic and acidic residues" evidence="5">
    <location>
        <begin position="894"/>
        <end position="906"/>
    </location>
</feature>
<evidence type="ECO:0000256" key="6">
    <source>
        <dbReference type="SAM" id="Phobius"/>
    </source>
</evidence>
<evidence type="ECO:0000256" key="2">
    <source>
        <dbReference type="ARBA" id="ARBA00022692"/>
    </source>
</evidence>
<sequence length="970" mass="109998">MIYDYYKEKEKKQYKGKIAILVIAVIAIIGIILGSSIYMELIQLKELNQQADYTMVFTKNLLYKVIFSLASFVVISLLIFITNVAIIKNLKKYFANINLEPRRLINVPVALIIGIIGSYLCKDFFYNKALLFLNSIDFGRVDPQFGQDIGYYIFQRPFYMSLFSFISNLWLFIVIYSVIYYLMVILAALGESFNLKEFRDKTILRHNLINVAIYFVLKTISYKFQREALLFSAFTDTGISGAGYSNTNIWIKFYTIAPVIVLAIVILAGFFMWRGKLKKAAISIAIYPALFILVSIISTLVQTLIVRPNEFEYEKNYLQHNMIETRAAYGLDKIKTYDFKTIEDLTPEIIERNRNTIDNIRVVDYAPTLESNKQLQSNTNFYTFTTGDILNYTVNGKEIPVLISAREINTSKLQNQNFVNKTFKYTHGYGVVVNPINTTTDQGQVEFLVSGLKMDTVDKNTLNIKEPRIYYGELTNNYVIVSPKEAGKEAEIDYDGTVATYFNSTNTEDGKDAKKIKLNLFNRILFSAKYMDANLLVSSNISSDSQILLNRNVVERAQKGVPFLKVDSDPALTITSDGRLKWVLDAYTVSSNYPYAQNFYTDSDEADLRALNGMNYIRNSVKVTVDAYDGNVKYYIIDETDPIIQAYKKVYPGVFSEEPLPEDITSHMRYPETLFKVQTEVLKKYHLDPDKPENISTFYTNQDLWSIAKYPDKSSPSGVREIDSYYNMIKLPGDLGTKEELILMRPFTPSADKHNMTSWLAVRNAKEDYGKMILFNFPKDTNILGPDQVENNINAISEISQNLTLWGQGSSKTFKGSLLVIPIENSVLYVEPIYIQSNSTSSIPQVKTIIVGYQQGNDFKHGIGDNLNAAIADLFNGSVKPTENKIPTVDQETGDIKTPDGEDKADVTTPDTNAGDNKGNEGNETVPPTDNDSQGAIDEAKLDELQKKLDALMKQSQEINELIESLRKSK</sequence>
<evidence type="ECO:0000256" key="1">
    <source>
        <dbReference type="ARBA" id="ARBA00022475"/>
    </source>
</evidence>